<dbReference type="GO" id="GO:0003700">
    <property type="term" value="F:DNA-binding transcription factor activity"/>
    <property type="evidence" value="ECO:0007669"/>
    <property type="project" value="TreeGrafter"/>
</dbReference>
<gene>
    <name evidence="3" type="ORF">SAMN03080610_00801</name>
</gene>
<dbReference type="Pfam" id="PF01381">
    <property type="entry name" value="HTH_3"/>
    <property type="match status" value="1"/>
</dbReference>
<dbReference type="Gene3D" id="1.10.260.40">
    <property type="entry name" value="lambda repressor-like DNA-binding domains"/>
    <property type="match status" value="1"/>
</dbReference>
<dbReference type="OrthoDB" id="9814751at2"/>
<dbReference type="CDD" id="cd02209">
    <property type="entry name" value="cupin_XRE_C"/>
    <property type="match status" value="1"/>
</dbReference>
<dbReference type="Gene3D" id="2.60.120.10">
    <property type="entry name" value="Jelly Rolls"/>
    <property type="match status" value="1"/>
</dbReference>
<dbReference type="AlphaFoldDB" id="A0A1G5MK28"/>
<organism evidence="3 4">
    <name type="scientific">Afifella marina DSM 2698</name>
    <dbReference type="NCBI Taxonomy" id="1120955"/>
    <lineage>
        <taxon>Bacteria</taxon>
        <taxon>Pseudomonadati</taxon>
        <taxon>Pseudomonadota</taxon>
        <taxon>Alphaproteobacteria</taxon>
        <taxon>Hyphomicrobiales</taxon>
        <taxon>Afifellaceae</taxon>
        <taxon>Afifella</taxon>
    </lineage>
</organism>
<keyword evidence="4" id="KW-1185">Reference proteome</keyword>
<reference evidence="4" key="1">
    <citation type="submission" date="2016-10" db="EMBL/GenBank/DDBJ databases">
        <authorList>
            <person name="Varghese N."/>
            <person name="Submissions S."/>
        </authorList>
    </citation>
    <scope>NUCLEOTIDE SEQUENCE [LARGE SCALE GENOMIC DNA]</scope>
    <source>
        <strain evidence="4">DSM 2698</strain>
    </source>
</reference>
<dbReference type="GO" id="GO:0003677">
    <property type="term" value="F:DNA binding"/>
    <property type="evidence" value="ECO:0007669"/>
    <property type="project" value="UniProtKB-KW"/>
</dbReference>
<dbReference type="InterPro" id="IPR050807">
    <property type="entry name" value="TransReg_Diox_bact_type"/>
</dbReference>
<protein>
    <submittedName>
        <fullName evidence="3">Transcriptional regulator, contains XRE-family HTH domain</fullName>
    </submittedName>
</protein>
<keyword evidence="1" id="KW-0238">DNA-binding</keyword>
<dbReference type="PANTHER" id="PTHR46797">
    <property type="entry name" value="HTH-TYPE TRANSCRIPTIONAL REGULATOR"/>
    <property type="match status" value="1"/>
</dbReference>
<evidence type="ECO:0000313" key="4">
    <source>
        <dbReference type="Proteomes" id="UP000199347"/>
    </source>
</evidence>
<dbReference type="Proteomes" id="UP000199347">
    <property type="component" value="Unassembled WGS sequence"/>
</dbReference>
<dbReference type="STRING" id="1120955.SAMN03080610_00801"/>
<dbReference type="Pfam" id="PF07883">
    <property type="entry name" value="Cupin_2"/>
    <property type="match status" value="1"/>
</dbReference>
<dbReference type="RefSeq" id="WP_092809711.1">
    <property type="nucleotide sequence ID" value="NZ_FMVW01000001.1"/>
</dbReference>
<sequence>MDQKSGFSAEHSEEHVGATLRLLRKQKGMSLKALAEASGVSVGMISQVERGLANPSVRLLTSLRRALNVSFQELFAKPASETEHEGDADFVRRADNRPVIDLGDLQKELLTPTDKPHLQLMIIHIDAGAESGGWALSYPAEKGGLVLAGEVILSVDGRNVALSQGDSFAFDGMRPHSLSNVSSEPASVLWIIGAVQFDRHL</sequence>
<name>A0A1G5MK28_AFIMA</name>
<dbReference type="InterPro" id="IPR001387">
    <property type="entry name" value="Cro/C1-type_HTH"/>
</dbReference>
<evidence type="ECO:0000259" key="2">
    <source>
        <dbReference type="PROSITE" id="PS50943"/>
    </source>
</evidence>
<dbReference type="SUPFAM" id="SSF47413">
    <property type="entry name" value="lambda repressor-like DNA-binding domains"/>
    <property type="match status" value="1"/>
</dbReference>
<dbReference type="InterPro" id="IPR013096">
    <property type="entry name" value="Cupin_2"/>
</dbReference>
<accession>A0A1G5MK28</accession>
<dbReference type="PANTHER" id="PTHR46797:SF2">
    <property type="entry name" value="TRANSCRIPTIONAL REGULATOR"/>
    <property type="match status" value="1"/>
</dbReference>
<dbReference type="CDD" id="cd00093">
    <property type="entry name" value="HTH_XRE"/>
    <property type="match status" value="1"/>
</dbReference>
<dbReference type="PROSITE" id="PS50943">
    <property type="entry name" value="HTH_CROC1"/>
    <property type="match status" value="1"/>
</dbReference>
<dbReference type="SUPFAM" id="SSF51182">
    <property type="entry name" value="RmlC-like cupins"/>
    <property type="match status" value="1"/>
</dbReference>
<dbReference type="SMART" id="SM00530">
    <property type="entry name" value="HTH_XRE"/>
    <property type="match status" value="1"/>
</dbReference>
<evidence type="ECO:0000256" key="1">
    <source>
        <dbReference type="ARBA" id="ARBA00023125"/>
    </source>
</evidence>
<dbReference type="EMBL" id="FMVW01000001">
    <property type="protein sequence ID" value="SCZ25545.1"/>
    <property type="molecule type" value="Genomic_DNA"/>
</dbReference>
<evidence type="ECO:0000313" key="3">
    <source>
        <dbReference type="EMBL" id="SCZ25545.1"/>
    </source>
</evidence>
<dbReference type="InterPro" id="IPR014710">
    <property type="entry name" value="RmlC-like_jellyroll"/>
</dbReference>
<dbReference type="InterPro" id="IPR011051">
    <property type="entry name" value="RmlC_Cupin_sf"/>
</dbReference>
<feature type="domain" description="HTH cro/C1-type" evidence="2">
    <location>
        <begin position="20"/>
        <end position="74"/>
    </location>
</feature>
<dbReference type="InterPro" id="IPR010982">
    <property type="entry name" value="Lambda_DNA-bd_dom_sf"/>
</dbReference>
<proteinExistence type="predicted"/>
<dbReference type="GO" id="GO:0005829">
    <property type="term" value="C:cytosol"/>
    <property type="evidence" value="ECO:0007669"/>
    <property type="project" value="TreeGrafter"/>
</dbReference>